<keyword evidence="6" id="KW-0057">Aromatic amino acid biosynthesis</keyword>
<name>A0A3D8I4C6_9HELI</name>
<keyword evidence="7" id="KW-0456">Lyase</keyword>
<dbReference type="InterPro" id="IPR011060">
    <property type="entry name" value="RibuloseP-bd_barrel"/>
</dbReference>
<dbReference type="EC" id="4.1.1.48" evidence="3"/>
<dbReference type="GO" id="GO:0004425">
    <property type="term" value="F:indole-3-glycerol-phosphate synthase activity"/>
    <property type="evidence" value="ECO:0007669"/>
    <property type="project" value="UniProtKB-EC"/>
</dbReference>
<dbReference type="OrthoDB" id="5322185at2"/>
<dbReference type="Gene3D" id="3.20.20.70">
    <property type="entry name" value="Aldolase class I"/>
    <property type="match status" value="1"/>
</dbReference>
<sequence length="243" mass="28045">MIEINRECILQASAKLKARKGMIDFDTLGRTLSYSPYMPRIKREFFIRTELRNMPKVIHTYSIANSSQHTPLLYACAKENPNKEPHAYMLDLSAQYAQNQDEECMSHLEPISLLRRHSTLPIIHADIFLDVYQVLESALFGADMLFMPIAPLDGKDFKQLLDFARRLELDVFVFIRDKDELKRAIFNGADMLFILQENFSELLSLVPNTQVIATNASDEYGVDVWVRDESDKVNKVKLNLKNL</sequence>
<dbReference type="InterPro" id="IPR013798">
    <property type="entry name" value="Indole-3-glycerol_P_synth_dom"/>
</dbReference>
<reference evidence="9 10" key="1">
    <citation type="submission" date="2018-04" db="EMBL/GenBank/DDBJ databases">
        <title>Novel Campyloabacter and Helicobacter Species and Strains.</title>
        <authorList>
            <person name="Mannion A.J."/>
            <person name="Shen Z."/>
            <person name="Fox J.G."/>
        </authorList>
    </citation>
    <scope>NUCLEOTIDE SEQUENCE [LARGE SCALE GENOMIC DNA]</scope>
    <source>
        <strain evidence="9 10">MIT 98-6070</strain>
    </source>
</reference>
<accession>A0A3D8I4C6</accession>
<dbReference type="UniPathway" id="UPA00035">
    <property type="reaction ID" value="UER00043"/>
</dbReference>
<evidence type="ECO:0000256" key="4">
    <source>
        <dbReference type="ARBA" id="ARBA00022605"/>
    </source>
</evidence>
<evidence type="ECO:0000256" key="6">
    <source>
        <dbReference type="ARBA" id="ARBA00023141"/>
    </source>
</evidence>
<comment type="caution">
    <text evidence="9">The sequence shown here is derived from an EMBL/GenBank/DDBJ whole genome shotgun (WGS) entry which is preliminary data.</text>
</comment>
<organism evidence="9 10">
    <name type="scientific">Helicobacter marmotae</name>
    <dbReference type="NCBI Taxonomy" id="152490"/>
    <lineage>
        <taxon>Bacteria</taxon>
        <taxon>Pseudomonadati</taxon>
        <taxon>Campylobacterota</taxon>
        <taxon>Epsilonproteobacteria</taxon>
        <taxon>Campylobacterales</taxon>
        <taxon>Helicobacteraceae</taxon>
        <taxon>Helicobacter</taxon>
    </lineage>
</organism>
<gene>
    <name evidence="9" type="ORF">CQA63_05860</name>
</gene>
<evidence type="ECO:0000256" key="2">
    <source>
        <dbReference type="ARBA" id="ARBA00004696"/>
    </source>
</evidence>
<keyword evidence="10" id="KW-1185">Reference proteome</keyword>
<dbReference type="Proteomes" id="UP000256599">
    <property type="component" value="Unassembled WGS sequence"/>
</dbReference>
<comment type="catalytic activity">
    <reaction evidence="1">
        <text>1-(2-carboxyphenylamino)-1-deoxy-D-ribulose 5-phosphate + H(+) = (1S,2R)-1-C-(indol-3-yl)glycerol 3-phosphate + CO2 + H2O</text>
        <dbReference type="Rhea" id="RHEA:23476"/>
        <dbReference type="ChEBI" id="CHEBI:15377"/>
        <dbReference type="ChEBI" id="CHEBI:15378"/>
        <dbReference type="ChEBI" id="CHEBI:16526"/>
        <dbReference type="ChEBI" id="CHEBI:58613"/>
        <dbReference type="ChEBI" id="CHEBI:58866"/>
        <dbReference type="EC" id="4.1.1.48"/>
    </reaction>
</comment>
<comment type="pathway">
    <text evidence="2">Amino-acid biosynthesis; L-tryptophan biosynthesis; L-tryptophan from chorismate: step 4/5.</text>
</comment>
<dbReference type="EMBL" id="NXLR01000010">
    <property type="protein sequence ID" value="RDU59604.1"/>
    <property type="molecule type" value="Genomic_DNA"/>
</dbReference>
<evidence type="ECO:0000313" key="9">
    <source>
        <dbReference type="EMBL" id="RDU59604.1"/>
    </source>
</evidence>
<proteinExistence type="predicted"/>
<evidence type="ECO:0000256" key="3">
    <source>
        <dbReference type="ARBA" id="ARBA00012362"/>
    </source>
</evidence>
<dbReference type="InterPro" id="IPR013785">
    <property type="entry name" value="Aldolase_TIM"/>
</dbReference>
<evidence type="ECO:0000256" key="1">
    <source>
        <dbReference type="ARBA" id="ARBA00001633"/>
    </source>
</evidence>
<evidence type="ECO:0000256" key="5">
    <source>
        <dbReference type="ARBA" id="ARBA00022822"/>
    </source>
</evidence>
<dbReference type="Pfam" id="PF00218">
    <property type="entry name" value="IGPS"/>
    <property type="match status" value="1"/>
</dbReference>
<keyword evidence="4" id="KW-0028">Amino-acid biosynthesis</keyword>
<evidence type="ECO:0000256" key="7">
    <source>
        <dbReference type="ARBA" id="ARBA00023239"/>
    </source>
</evidence>
<feature type="domain" description="Indole-3-glycerol phosphate synthase" evidence="8">
    <location>
        <begin position="111"/>
        <end position="202"/>
    </location>
</feature>
<protein>
    <recommendedName>
        <fullName evidence="3">indole-3-glycerol-phosphate synthase</fullName>
        <ecNumber evidence="3">4.1.1.48</ecNumber>
    </recommendedName>
</protein>
<dbReference type="GO" id="GO:0000162">
    <property type="term" value="P:L-tryptophan biosynthetic process"/>
    <property type="evidence" value="ECO:0007669"/>
    <property type="project" value="UniProtKB-UniPathway"/>
</dbReference>
<evidence type="ECO:0000259" key="8">
    <source>
        <dbReference type="Pfam" id="PF00218"/>
    </source>
</evidence>
<dbReference type="RefSeq" id="WP_104700675.1">
    <property type="nucleotide sequence ID" value="NZ_FZPP01000046.1"/>
</dbReference>
<keyword evidence="5" id="KW-0822">Tryptophan biosynthesis</keyword>
<evidence type="ECO:0000313" key="10">
    <source>
        <dbReference type="Proteomes" id="UP000256599"/>
    </source>
</evidence>
<dbReference type="AlphaFoldDB" id="A0A3D8I4C6"/>
<dbReference type="SUPFAM" id="SSF51366">
    <property type="entry name" value="Ribulose-phoshate binding barrel"/>
    <property type="match status" value="1"/>
</dbReference>